<evidence type="ECO:0000256" key="1">
    <source>
        <dbReference type="SAM" id="SignalP"/>
    </source>
</evidence>
<evidence type="ECO:0000313" key="3">
    <source>
        <dbReference type="EMBL" id="WTU43920.1"/>
    </source>
</evidence>
<keyword evidence="3" id="KW-0378">Hydrolase</keyword>
<protein>
    <submittedName>
        <fullName evidence="3">Glycoside hydrolase family 64 protein</fullName>
    </submittedName>
</protein>
<dbReference type="Pfam" id="PF16483">
    <property type="entry name" value="Glyco_hydro_64"/>
    <property type="match status" value="1"/>
</dbReference>
<keyword evidence="1" id="KW-0732">Signal</keyword>
<dbReference type="InterPro" id="IPR037398">
    <property type="entry name" value="Glyco_hydro_64_fam"/>
</dbReference>
<dbReference type="Gene3D" id="3.30.920.50">
    <property type="entry name" value="Beta-1,3-glucanase, C-terminal domain"/>
    <property type="match status" value="1"/>
</dbReference>
<reference evidence="3" key="1">
    <citation type="submission" date="2022-10" db="EMBL/GenBank/DDBJ databases">
        <title>The complete genomes of actinobacterial strains from the NBC collection.</title>
        <authorList>
            <person name="Joergensen T.S."/>
            <person name="Alvarez Arevalo M."/>
            <person name="Sterndorff E.B."/>
            <person name="Faurdal D."/>
            <person name="Vuksanovic O."/>
            <person name="Mourched A.-S."/>
            <person name="Charusanti P."/>
            <person name="Shaw S."/>
            <person name="Blin K."/>
            <person name="Weber T."/>
        </authorList>
    </citation>
    <scope>NUCLEOTIDE SEQUENCE</scope>
    <source>
        <strain evidence="3">NBC_00060</strain>
    </source>
</reference>
<dbReference type="EMBL" id="CP108253">
    <property type="protein sequence ID" value="WTU43920.1"/>
    <property type="molecule type" value="Genomic_DNA"/>
</dbReference>
<dbReference type="InterPro" id="IPR037176">
    <property type="entry name" value="Osmotin/thaumatin-like_sf"/>
</dbReference>
<dbReference type="CDD" id="cd09216">
    <property type="entry name" value="GH64-LPHase-like"/>
    <property type="match status" value="1"/>
</dbReference>
<feature type="domain" description="GH64" evidence="2">
    <location>
        <begin position="40"/>
        <end position="401"/>
    </location>
</feature>
<dbReference type="InterPro" id="IPR032477">
    <property type="entry name" value="Glyco_hydro_64"/>
</dbReference>
<dbReference type="GO" id="GO:0016787">
    <property type="term" value="F:hydrolase activity"/>
    <property type="evidence" value="ECO:0007669"/>
    <property type="project" value="UniProtKB-KW"/>
</dbReference>
<dbReference type="Gene3D" id="2.60.110.10">
    <property type="entry name" value="Thaumatin"/>
    <property type="match status" value="1"/>
</dbReference>
<accession>A0AAU2H732</accession>
<feature type="signal peptide" evidence="1">
    <location>
        <begin position="1"/>
        <end position="37"/>
    </location>
</feature>
<dbReference type="PROSITE" id="PS52006">
    <property type="entry name" value="GH64"/>
    <property type="match status" value="1"/>
</dbReference>
<dbReference type="PANTHER" id="PTHR38165:SF1">
    <property type="entry name" value="GLUCANASE B"/>
    <property type="match status" value="1"/>
</dbReference>
<dbReference type="PANTHER" id="PTHR38165">
    <property type="match status" value="1"/>
</dbReference>
<organism evidence="3">
    <name type="scientific">Streptomyces sp. NBC_00060</name>
    <dbReference type="NCBI Taxonomy" id="2975636"/>
    <lineage>
        <taxon>Bacteria</taxon>
        <taxon>Bacillati</taxon>
        <taxon>Actinomycetota</taxon>
        <taxon>Actinomycetes</taxon>
        <taxon>Kitasatosporales</taxon>
        <taxon>Streptomycetaceae</taxon>
        <taxon>Streptomyces</taxon>
    </lineage>
</organism>
<name>A0AAU2H732_9ACTN</name>
<sequence>MRSWSVSVLGKPLAPLVAALLVAAGFTATGAAAPATAAVPSTIPLTVTNNSGRSEPVYIYNLGTQLSTGRQGWADANGTFHPWPAGGNPPTPAPDASIAGPASGQSTTIRMPKFSGRVYFSYGQKLVFKLTTGGLVQPAVQNPSDPNRNILFNWSEYTLNDAGLWINSTQVDMVSAPYAVGVKTADGTTRSTGHLKPGGYNGIFTALRGKPGGWANLIQTRPDGTVLRALAPGHGIESGALAKTVLDDYINRVWQKYSTSTLTVTPFADQPNTKYFGRVSGSTMNFTNGAGAVVTSFQKPDSDSVFGCYKLLDAPNDLVRGPISRTLCAGYNRSTLLVNPNQPDTGSAAFYQDAVTNQYAREIHARMADGKAYAFAFDDVGNHESLVNDGDPRQAYLTLDPFS</sequence>
<dbReference type="InterPro" id="IPR042517">
    <property type="entry name" value="Glyco_hydro_64_N_2"/>
</dbReference>
<feature type="chain" id="PRO_5043356499" evidence="1">
    <location>
        <begin position="38"/>
        <end position="403"/>
    </location>
</feature>
<gene>
    <name evidence="3" type="ORF">OHV25_32240</name>
</gene>
<dbReference type="AlphaFoldDB" id="A0AAU2H732"/>
<evidence type="ECO:0000259" key="2">
    <source>
        <dbReference type="PROSITE" id="PS52006"/>
    </source>
</evidence>
<proteinExistence type="predicted"/>